<gene>
    <name evidence="2" type="ORF">PHPALM_5535</name>
</gene>
<feature type="compositionally biased region" description="Basic and acidic residues" evidence="1">
    <location>
        <begin position="380"/>
        <end position="399"/>
    </location>
</feature>
<feature type="compositionally biased region" description="Basic and acidic residues" evidence="1">
    <location>
        <begin position="181"/>
        <end position="192"/>
    </location>
</feature>
<comment type="caution">
    <text evidence="2">The sequence shown here is derived from an EMBL/GenBank/DDBJ whole genome shotgun (WGS) entry which is preliminary data.</text>
</comment>
<proteinExistence type="predicted"/>
<accession>A0A2P4YH57</accession>
<reference evidence="2 3" key="1">
    <citation type="journal article" date="2017" name="Genome Biol. Evol.">
        <title>Phytophthora megakarya and P. palmivora, closely related causal agents of cacao black pod rot, underwent increases in genome sizes and gene numbers by different mechanisms.</title>
        <authorList>
            <person name="Ali S.S."/>
            <person name="Shao J."/>
            <person name="Lary D.J."/>
            <person name="Kronmiller B."/>
            <person name="Shen D."/>
            <person name="Strem M.D."/>
            <person name="Amoako-Attah I."/>
            <person name="Akrofi A.Y."/>
            <person name="Begoude B.A."/>
            <person name="Ten Hoopen G.M."/>
            <person name="Coulibaly K."/>
            <person name="Kebe B.I."/>
            <person name="Melnick R.L."/>
            <person name="Guiltinan M.J."/>
            <person name="Tyler B.M."/>
            <person name="Meinhardt L.W."/>
            <person name="Bailey B.A."/>
        </authorList>
    </citation>
    <scope>NUCLEOTIDE SEQUENCE [LARGE SCALE GENOMIC DNA]</scope>
    <source>
        <strain evidence="3">sbr112.9</strain>
    </source>
</reference>
<name>A0A2P4YH57_9STRA</name>
<feature type="region of interest" description="Disordered" evidence="1">
    <location>
        <begin position="379"/>
        <end position="399"/>
    </location>
</feature>
<dbReference type="OrthoDB" id="125902at2759"/>
<protein>
    <submittedName>
        <fullName evidence="2">Polyprotein</fullName>
    </submittedName>
</protein>
<dbReference type="CDD" id="cd00303">
    <property type="entry name" value="retropepsin_like"/>
    <property type="match status" value="1"/>
</dbReference>
<sequence length="399" mass="45052">MHTSMPPLPATDHLCLSPAPGDLCAFLDSGATNNFFRASCLSVLPDSIRVRNGPGEVEIKLADGKTRRVARREVSLPYTFDGFHSNDDFLVIEMNYAFDCILGIPWLARYQPQIDWLARSVKRPHDFDVSEVFTYLVVAPRDWPHVTVVEGASATHIVHRASDGPLCTTCTALLTGDDDERRAREDARERQASAHPHSSRMKNVVVEQRLPHDIEAVEQRRPSFSSTSATKALRMSPLLNRMNKLPVTKWFTTKCHKLRRSTKMPLRFTTTVQRERHLSLEQWLETHKDLPQPRRNFDDPPPGRTESVCIIEYADGAPSKTRVIEVASPPRDAKSITHLPGLSWKKFLRDLKAGDIEQVCLITDADSVPPEINYVELDDASSRLKSAEPKSAREERFAT</sequence>
<dbReference type="AlphaFoldDB" id="A0A2P4YH57"/>
<evidence type="ECO:0000313" key="3">
    <source>
        <dbReference type="Proteomes" id="UP000237271"/>
    </source>
</evidence>
<evidence type="ECO:0000256" key="1">
    <source>
        <dbReference type="SAM" id="MobiDB-lite"/>
    </source>
</evidence>
<organism evidence="2 3">
    <name type="scientific">Phytophthora palmivora</name>
    <dbReference type="NCBI Taxonomy" id="4796"/>
    <lineage>
        <taxon>Eukaryota</taxon>
        <taxon>Sar</taxon>
        <taxon>Stramenopiles</taxon>
        <taxon>Oomycota</taxon>
        <taxon>Peronosporomycetes</taxon>
        <taxon>Peronosporales</taxon>
        <taxon>Peronosporaceae</taxon>
        <taxon>Phytophthora</taxon>
    </lineage>
</organism>
<dbReference type="EMBL" id="NCKW01002920">
    <property type="protein sequence ID" value="POM77128.1"/>
    <property type="molecule type" value="Genomic_DNA"/>
</dbReference>
<evidence type="ECO:0000313" key="2">
    <source>
        <dbReference type="EMBL" id="POM77128.1"/>
    </source>
</evidence>
<dbReference type="InterPro" id="IPR021109">
    <property type="entry name" value="Peptidase_aspartic_dom_sf"/>
</dbReference>
<keyword evidence="3" id="KW-1185">Reference proteome</keyword>
<dbReference type="Proteomes" id="UP000237271">
    <property type="component" value="Unassembled WGS sequence"/>
</dbReference>
<dbReference type="Gene3D" id="2.40.70.10">
    <property type="entry name" value="Acid Proteases"/>
    <property type="match status" value="1"/>
</dbReference>
<feature type="region of interest" description="Disordered" evidence="1">
    <location>
        <begin position="181"/>
        <end position="200"/>
    </location>
</feature>
<feature type="non-terminal residue" evidence="2">
    <location>
        <position position="399"/>
    </location>
</feature>